<sequence length="198" mass="20910">MEAYIVEHPEFLHSLVPLPSDDLAPPLIKDMLQAGRTATVGPMAAVAGVIAEYVGKELLRMGCGQVMVENGGDLFLHRTTECRVAIYAGESPLSNKVGLRLSPREMPLGICTSSGTVGHSLSFGRADSVTVISQSTPLADAVATRLGNEVREQGEARDFGIKKVLETGLAIEGVLGVVVICDKLMGAAGQVELIKIEK</sequence>
<proteinExistence type="predicted"/>
<dbReference type="InterPro" id="IPR007183">
    <property type="entry name" value="UPF0280"/>
</dbReference>
<dbReference type="EMBL" id="AP024086">
    <property type="protein sequence ID" value="BCL59448.1"/>
    <property type="molecule type" value="Genomic_DNA"/>
</dbReference>
<name>A0A8D5JCD3_9BACT</name>
<dbReference type="PIRSF" id="PIRSF006421">
    <property type="entry name" value="UCP006421"/>
    <property type="match status" value="1"/>
</dbReference>
<keyword evidence="2" id="KW-1185">Reference proteome</keyword>
<gene>
    <name evidence="1" type="ORF">DGMP_01410</name>
</gene>
<dbReference type="AlphaFoldDB" id="A0A8D5JCD3"/>
<evidence type="ECO:0000313" key="2">
    <source>
        <dbReference type="Proteomes" id="UP000826725"/>
    </source>
</evidence>
<organism evidence="1 2">
    <name type="scientific">Desulfomarina profundi</name>
    <dbReference type="NCBI Taxonomy" id="2772557"/>
    <lineage>
        <taxon>Bacteria</taxon>
        <taxon>Pseudomonadati</taxon>
        <taxon>Thermodesulfobacteriota</taxon>
        <taxon>Desulfobulbia</taxon>
        <taxon>Desulfobulbales</taxon>
        <taxon>Desulfobulbaceae</taxon>
        <taxon>Desulfomarina</taxon>
    </lineage>
</organism>
<dbReference type="KEGG" id="dbk:DGMP_01410"/>
<evidence type="ECO:0000313" key="1">
    <source>
        <dbReference type="EMBL" id="BCL59448.1"/>
    </source>
</evidence>
<protein>
    <submittedName>
        <fullName evidence="1">Thiamine biosynthesis protein ApbE</fullName>
    </submittedName>
</protein>
<accession>A0A8D5JCD3</accession>
<dbReference type="RefSeq" id="WP_228855682.1">
    <property type="nucleotide sequence ID" value="NZ_AP024086.1"/>
</dbReference>
<dbReference type="Proteomes" id="UP000826725">
    <property type="component" value="Chromosome"/>
</dbReference>
<reference evidence="1" key="1">
    <citation type="submission" date="2020-09" db="EMBL/GenBank/DDBJ databases">
        <title>Desulfogranum mesoprofundum gen. nov., sp. nov., a novel mesophilic, sulfate-reducing chemolithoautotroph isolated from a deep-sea hydrothermal vent chimney in the Suiyo Seamount.</title>
        <authorList>
            <person name="Hashimoto Y."/>
            <person name="Nakagawa S."/>
        </authorList>
    </citation>
    <scope>NUCLEOTIDE SEQUENCE</scope>
    <source>
        <strain evidence="1">KT2</strain>
    </source>
</reference>